<accession>A0A1I2MQR6</accession>
<dbReference type="RefSeq" id="WP_093717772.1">
    <property type="nucleotide sequence ID" value="NZ_FONG01000037.1"/>
</dbReference>
<protein>
    <submittedName>
        <fullName evidence="1">Uncharacterized protein</fullName>
    </submittedName>
</protein>
<dbReference type="Pfam" id="PF19953">
    <property type="entry name" value="EACC1"/>
    <property type="match status" value="1"/>
</dbReference>
<dbReference type="AlphaFoldDB" id="A0A1I2MQR6"/>
<proteinExistence type="predicted"/>
<sequence length="117" mass="12259">MDVLIGINGGDEVGELISLAGWLRAERDLQGAVQVVRRQVREAELGAALDVLSVAVGSGGVGVALAQSLSVWLGARRSDIKITVTANGRTIEVDAHRVSDPVRLITRVLESSDGSES</sequence>
<gene>
    <name evidence="1" type="ORF">SAMN05216251_13712</name>
</gene>
<dbReference type="EMBL" id="FONG01000037">
    <property type="protein sequence ID" value="SFF91471.1"/>
    <property type="molecule type" value="Genomic_DNA"/>
</dbReference>
<name>A0A1I2MQR6_9ACTN</name>
<keyword evidence="2" id="KW-1185">Reference proteome</keyword>
<reference evidence="1 2" key="1">
    <citation type="submission" date="2016-10" db="EMBL/GenBank/DDBJ databases">
        <authorList>
            <person name="de Groot N.N."/>
        </authorList>
    </citation>
    <scope>NUCLEOTIDE SEQUENCE [LARGE SCALE GENOMIC DNA]</scope>
    <source>
        <strain evidence="1 2">CGMCC 4.3510</strain>
    </source>
</reference>
<dbReference type="InterPro" id="IPR045428">
    <property type="entry name" value="EACC1"/>
</dbReference>
<evidence type="ECO:0000313" key="1">
    <source>
        <dbReference type="EMBL" id="SFF91471.1"/>
    </source>
</evidence>
<organism evidence="1 2">
    <name type="scientific">Actinacidiphila alni</name>
    <dbReference type="NCBI Taxonomy" id="380248"/>
    <lineage>
        <taxon>Bacteria</taxon>
        <taxon>Bacillati</taxon>
        <taxon>Actinomycetota</taxon>
        <taxon>Actinomycetes</taxon>
        <taxon>Kitasatosporales</taxon>
        <taxon>Streptomycetaceae</taxon>
        <taxon>Actinacidiphila</taxon>
    </lineage>
</organism>
<dbReference type="OrthoDB" id="4239147at2"/>
<evidence type="ECO:0000313" key="2">
    <source>
        <dbReference type="Proteomes" id="UP000199323"/>
    </source>
</evidence>
<dbReference type="Proteomes" id="UP000199323">
    <property type="component" value="Unassembled WGS sequence"/>
</dbReference>
<dbReference type="STRING" id="380248.SAMN05216251_13712"/>